<dbReference type="Proteomes" id="UP001549111">
    <property type="component" value="Unassembled WGS sequence"/>
</dbReference>
<feature type="domain" description="Response regulatory" evidence="3">
    <location>
        <begin position="7"/>
        <end position="124"/>
    </location>
</feature>
<dbReference type="CDD" id="cd17574">
    <property type="entry name" value="REC_OmpR"/>
    <property type="match status" value="1"/>
</dbReference>
<feature type="modified residue" description="4-aspartylphosphate" evidence="2">
    <location>
        <position position="56"/>
    </location>
</feature>
<dbReference type="PANTHER" id="PTHR44591:SF3">
    <property type="entry name" value="RESPONSE REGULATORY DOMAIN-CONTAINING PROTEIN"/>
    <property type="match status" value="1"/>
</dbReference>
<dbReference type="SMART" id="SM00448">
    <property type="entry name" value="REC"/>
    <property type="match status" value="1"/>
</dbReference>
<dbReference type="Pfam" id="PF00072">
    <property type="entry name" value="Response_reg"/>
    <property type="match status" value="1"/>
</dbReference>
<gene>
    <name evidence="4" type="ORF">ABIC99_003681</name>
</gene>
<name>A0ABV2ISB1_9BURK</name>
<protein>
    <submittedName>
        <fullName evidence="4">DNA-binding response OmpR family regulator</fullName>
    </submittedName>
</protein>
<evidence type="ECO:0000256" key="1">
    <source>
        <dbReference type="ARBA" id="ARBA00022553"/>
    </source>
</evidence>
<reference evidence="4 5" key="1">
    <citation type="submission" date="2024-06" db="EMBL/GenBank/DDBJ databases">
        <title>Genomic Encyclopedia of Type Strains, Phase IV (KMG-IV): sequencing the most valuable type-strain genomes for metagenomic binning, comparative biology and taxonomic classification.</title>
        <authorList>
            <person name="Goeker M."/>
        </authorList>
    </citation>
    <scope>NUCLEOTIDE SEQUENCE [LARGE SCALE GENOMIC DNA]</scope>
    <source>
        <strain evidence="4 5">D-501</strain>
    </source>
</reference>
<keyword evidence="4" id="KW-0238">DNA-binding</keyword>
<dbReference type="InterPro" id="IPR001789">
    <property type="entry name" value="Sig_transdc_resp-reg_receiver"/>
</dbReference>
<evidence type="ECO:0000313" key="4">
    <source>
        <dbReference type="EMBL" id="MET3605847.1"/>
    </source>
</evidence>
<sequence length="125" mass="13588">MHMISSRILIVEDQIDIRRFIRMTLEMTEHELHEAADGSQALALAHELRPALVVLDVMLPGSIDGLEVCRRLRADPSQAGVKVLLLSARGLPADLQAGRQAGADACLVKPCSPIDLLQQVESMLG</sequence>
<keyword evidence="1 2" id="KW-0597">Phosphoprotein</keyword>
<accession>A0ABV2ISB1</accession>
<evidence type="ECO:0000256" key="2">
    <source>
        <dbReference type="PROSITE-ProRule" id="PRU00169"/>
    </source>
</evidence>
<dbReference type="GO" id="GO:0003677">
    <property type="term" value="F:DNA binding"/>
    <property type="evidence" value="ECO:0007669"/>
    <property type="project" value="UniProtKB-KW"/>
</dbReference>
<proteinExistence type="predicted"/>
<comment type="caution">
    <text evidence="4">The sequence shown here is derived from an EMBL/GenBank/DDBJ whole genome shotgun (WGS) entry which is preliminary data.</text>
</comment>
<evidence type="ECO:0000313" key="5">
    <source>
        <dbReference type="Proteomes" id="UP001549111"/>
    </source>
</evidence>
<dbReference type="SUPFAM" id="SSF52172">
    <property type="entry name" value="CheY-like"/>
    <property type="match status" value="1"/>
</dbReference>
<dbReference type="InterPro" id="IPR011006">
    <property type="entry name" value="CheY-like_superfamily"/>
</dbReference>
<keyword evidence="5" id="KW-1185">Reference proteome</keyword>
<evidence type="ECO:0000259" key="3">
    <source>
        <dbReference type="PROSITE" id="PS50110"/>
    </source>
</evidence>
<dbReference type="InterPro" id="IPR050595">
    <property type="entry name" value="Bact_response_regulator"/>
</dbReference>
<organism evidence="4 5">
    <name type="scientific">Sphaerotilus sulfidivorans</name>
    <dbReference type="NCBI Taxonomy" id="639200"/>
    <lineage>
        <taxon>Bacteria</taxon>
        <taxon>Pseudomonadati</taxon>
        <taxon>Pseudomonadota</taxon>
        <taxon>Betaproteobacteria</taxon>
        <taxon>Burkholderiales</taxon>
        <taxon>Sphaerotilaceae</taxon>
        <taxon>Sphaerotilus</taxon>
    </lineage>
</organism>
<dbReference type="EMBL" id="JBEPLS010000025">
    <property type="protein sequence ID" value="MET3605847.1"/>
    <property type="molecule type" value="Genomic_DNA"/>
</dbReference>
<dbReference type="PANTHER" id="PTHR44591">
    <property type="entry name" value="STRESS RESPONSE REGULATOR PROTEIN 1"/>
    <property type="match status" value="1"/>
</dbReference>
<dbReference type="RefSeq" id="WP_244954304.1">
    <property type="nucleotide sequence ID" value="NZ_CP035708.1"/>
</dbReference>
<dbReference type="PROSITE" id="PS50110">
    <property type="entry name" value="RESPONSE_REGULATORY"/>
    <property type="match status" value="1"/>
</dbReference>
<dbReference type="Gene3D" id="3.40.50.2300">
    <property type="match status" value="1"/>
</dbReference>